<dbReference type="RefSeq" id="WP_191738814.1">
    <property type="nucleotide sequence ID" value="NZ_JACSQB010000018.1"/>
</dbReference>
<reference evidence="1 2" key="1">
    <citation type="submission" date="2020-08" db="EMBL/GenBank/DDBJ databases">
        <title>A Genomic Blueprint of the Chicken Gut Microbiome.</title>
        <authorList>
            <person name="Gilroy R."/>
            <person name="Ravi A."/>
            <person name="Getino M."/>
            <person name="Pursley I."/>
            <person name="Horton D.L."/>
            <person name="Alikhan N.-F."/>
            <person name="Baker D."/>
            <person name="Gharbi K."/>
            <person name="Hall N."/>
            <person name="Watson M."/>
            <person name="Adriaenssens E.M."/>
            <person name="Foster-Nyarko E."/>
            <person name="Jarju S."/>
            <person name="Secka A."/>
            <person name="Antonio M."/>
            <person name="Oren A."/>
            <person name="Chaudhuri R."/>
            <person name="La Ragione R.M."/>
            <person name="Hildebrand F."/>
            <person name="Pallen M.J."/>
        </authorList>
    </citation>
    <scope>NUCLEOTIDE SEQUENCE [LARGE SCALE GENOMIC DNA]</scope>
    <source>
        <strain evidence="1 2">N37</strain>
    </source>
</reference>
<accession>A0ABR8YNK7</accession>
<dbReference type="SUPFAM" id="SSF52540">
    <property type="entry name" value="P-loop containing nucleoside triphosphate hydrolases"/>
    <property type="match status" value="1"/>
</dbReference>
<comment type="caution">
    <text evidence="1">The sequence shown here is derived from an EMBL/GenBank/DDBJ whole genome shotgun (WGS) entry which is preliminary data.</text>
</comment>
<evidence type="ECO:0000313" key="2">
    <source>
        <dbReference type="Proteomes" id="UP000627166"/>
    </source>
</evidence>
<evidence type="ECO:0000313" key="1">
    <source>
        <dbReference type="EMBL" id="MBD8045841.1"/>
    </source>
</evidence>
<protein>
    <submittedName>
        <fullName evidence="1">Uncharacterized protein</fullName>
    </submittedName>
</protein>
<proteinExistence type="predicted"/>
<dbReference type="EMBL" id="JACSQB010000018">
    <property type="protein sequence ID" value="MBD8045841.1"/>
    <property type="molecule type" value="Genomic_DNA"/>
</dbReference>
<keyword evidence="2" id="KW-1185">Reference proteome</keyword>
<dbReference type="Proteomes" id="UP000627166">
    <property type="component" value="Unassembled WGS sequence"/>
</dbReference>
<gene>
    <name evidence="1" type="ORF">H9637_02095</name>
</gene>
<name>A0ABR8YNK7_9CLOT</name>
<organism evidence="1 2">
    <name type="scientific">Clostridium faecium</name>
    <dbReference type="NCBI Taxonomy" id="2762223"/>
    <lineage>
        <taxon>Bacteria</taxon>
        <taxon>Bacillati</taxon>
        <taxon>Bacillota</taxon>
        <taxon>Clostridia</taxon>
        <taxon>Eubacteriales</taxon>
        <taxon>Clostridiaceae</taxon>
        <taxon>Clostridium</taxon>
    </lineage>
</organism>
<sequence>MAKKILFLGANNTGKTHIMLVVGKILTELKNEVLLIDNSSSKGVYNYFNYNTDVESEIAATSQEIVRENICIRSNIGKIQEEQYDYILIESDNVNQNLNAFSKVFIVQNYDKDKLIKNKEIIKHYNNSSDFCNVHFVFNQMLQNVSDREYLFQELIEVMKNKTQILKNEDIEIPFLEEDLIVSSLNKFNGGIKLKKYSGDFKQSIFQLINFIMDTEIDNKKFKKIIEERRF</sequence>
<dbReference type="InterPro" id="IPR027417">
    <property type="entry name" value="P-loop_NTPase"/>
</dbReference>